<proteinExistence type="predicted"/>
<accession>A0AAE9PS33</accession>
<dbReference type="AlphaFoldDB" id="A0AAE9PS33"/>
<dbReference type="EMBL" id="CP097770">
    <property type="protein sequence ID" value="UZP76468.1"/>
    <property type="molecule type" value="Genomic_DNA"/>
</dbReference>
<name>A0AAE9PS33_PAEPO</name>
<gene>
    <name evidence="1" type="ORF">MF626_05615</name>
</gene>
<reference evidence="1" key="1">
    <citation type="submission" date="2022-11" db="EMBL/GenBank/DDBJ databases">
        <authorList>
            <person name="Vasilchenko N.G."/>
            <person name="Prazdnova E.V."/>
            <person name="Gorovtsov A.V."/>
            <person name="Chistyakov V.A."/>
            <person name="Pak M.L."/>
        </authorList>
    </citation>
    <scope>NUCLEOTIDE SEQUENCE</scope>
    <source>
        <strain evidence="1">R 4.5</strain>
    </source>
</reference>
<evidence type="ECO:0000313" key="1">
    <source>
        <dbReference type="EMBL" id="UZP76468.1"/>
    </source>
</evidence>
<sequence>MTKGESERMMSFILGCVIVYLLVAVSSEKADSIVELNDSVK</sequence>
<organism evidence="1">
    <name type="scientific">Paenibacillus polymyxa</name>
    <name type="common">Bacillus polymyxa</name>
    <dbReference type="NCBI Taxonomy" id="1406"/>
    <lineage>
        <taxon>Bacteria</taxon>
        <taxon>Bacillati</taxon>
        <taxon>Bacillota</taxon>
        <taxon>Bacilli</taxon>
        <taxon>Bacillales</taxon>
        <taxon>Paenibacillaceae</taxon>
        <taxon>Paenibacillus</taxon>
    </lineage>
</organism>
<protein>
    <submittedName>
        <fullName evidence="1">Uncharacterized protein</fullName>
    </submittedName>
</protein>